<evidence type="ECO:0000313" key="1">
    <source>
        <dbReference type="EMBL" id="KAL2736956.1"/>
    </source>
</evidence>
<dbReference type="EMBL" id="JAUDFV010000043">
    <property type="protein sequence ID" value="KAL2736956.1"/>
    <property type="molecule type" value="Genomic_DNA"/>
</dbReference>
<accession>A0ABD2BW14</accession>
<keyword evidence="2" id="KW-1185">Reference proteome</keyword>
<evidence type="ECO:0000313" key="2">
    <source>
        <dbReference type="Proteomes" id="UP001607302"/>
    </source>
</evidence>
<sequence>MQDEFGNIPTELTSSVQDADLVKSLTVQCGPVFQEMQDGYTYLMECLRNPERFYVTPSVSA</sequence>
<dbReference type="AlphaFoldDB" id="A0ABD2BW14"/>
<proteinExistence type="predicted"/>
<protein>
    <submittedName>
        <fullName evidence="1">Uncharacterized protein</fullName>
    </submittedName>
</protein>
<comment type="caution">
    <text evidence="1">The sequence shown here is derived from an EMBL/GenBank/DDBJ whole genome shotgun (WGS) entry which is preliminary data.</text>
</comment>
<dbReference type="Proteomes" id="UP001607302">
    <property type="component" value="Unassembled WGS sequence"/>
</dbReference>
<name>A0ABD2BW14_VESSQ</name>
<reference evidence="1 2" key="1">
    <citation type="journal article" date="2024" name="Ann. Entomol. Soc. Am.">
        <title>Genomic analyses of the southern and eastern yellowjacket wasps (Hymenoptera: Vespidae) reveal evolutionary signatures of social life.</title>
        <authorList>
            <person name="Catto M.A."/>
            <person name="Caine P.B."/>
            <person name="Orr S.E."/>
            <person name="Hunt B.G."/>
            <person name="Goodisman M.A.D."/>
        </authorList>
    </citation>
    <scope>NUCLEOTIDE SEQUENCE [LARGE SCALE GENOMIC DNA]</scope>
    <source>
        <strain evidence="1">233</strain>
        <tissue evidence="1">Head and thorax</tissue>
    </source>
</reference>
<gene>
    <name evidence="1" type="ORF">V1478_002335</name>
</gene>
<organism evidence="1 2">
    <name type="scientific">Vespula squamosa</name>
    <name type="common">Southern yellow jacket</name>
    <name type="synonym">Wasp</name>
    <dbReference type="NCBI Taxonomy" id="30214"/>
    <lineage>
        <taxon>Eukaryota</taxon>
        <taxon>Metazoa</taxon>
        <taxon>Ecdysozoa</taxon>
        <taxon>Arthropoda</taxon>
        <taxon>Hexapoda</taxon>
        <taxon>Insecta</taxon>
        <taxon>Pterygota</taxon>
        <taxon>Neoptera</taxon>
        <taxon>Endopterygota</taxon>
        <taxon>Hymenoptera</taxon>
        <taxon>Apocrita</taxon>
        <taxon>Aculeata</taxon>
        <taxon>Vespoidea</taxon>
        <taxon>Vespidae</taxon>
        <taxon>Vespinae</taxon>
        <taxon>Vespula</taxon>
    </lineage>
</organism>